<evidence type="ECO:0000259" key="1">
    <source>
        <dbReference type="Pfam" id="PF10551"/>
    </source>
</evidence>
<organism evidence="2 3">
    <name type="scientific">Perilla frutescens var. hirtella</name>
    <name type="common">Perilla citriodora</name>
    <name type="synonym">Perilla setoyensis</name>
    <dbReference type="NCBI Taxonomy" id="608512"/>
    <lineage>
        <taxon>Eukaryota</taxon>
        <taxon>Viridiplantae</taxon>
        <taxon>Streptophyta</taxon>
        <taxon>Embryophyta</taxon>
        <taxon>Tracheophyta</taxon>
        <taxon>Spermatophyta</taxon>
        <taxon>Magnoliopsida</taxon>
        <taxon>eudicotyledons</taxon>
        <taxon>Gunneridae</taxon>
        <taxon>Pentapetalae</taxon>
        <taxon>asterids</taxon>
        <taxon>lamiids</taxon>
        <taxon>Lamiales</taxon>
        <taxon>Lamiaceae</taxon>
        <taxon>Nepetoideae</taxon>
        <taxon>Elsholtzieae</taxon>
        <taxon>Perilla</taxon>
    </lineage>
</organism>
<proteinExistence type="predicted"/>
<dbReference type="EMBL" id="SDAM02000039">
    <property type="protein sequence ID" value="KAH6835165.1"/>
    <property type="molecule type" value="Genomic_DNA"/>
</dbReference>
<keyword evidence="3" id="KW-1185">Reference proteome</keyword>
<protein>
    <recommendedName>
        <fullName evidence="1">MULE transposase domain-containing protein</fullName>
    </recommendedName>
</protein>
<comment type="caution">
    <text evidence="2">The sequence shown here is derived from an EMBL/GenBank/DDBJ whole genome shotgun (WGS) entry which is preliminary data.</text>
</comment>
<sequence>MLNKMRLRKESCSAFFYDFSIDKKDNLTCDFWVDPIARRNYDVFGDVVSFYCTYRTNKYEMIFAPFTSKYNHGKCVTFGVELMSGENQGCYIWAFKKFAKCMGRHPGMIITDQNPTMRISIKQCFPNTRHRLCIWHIMIEVLEKVPPYLKKDDYFMKRLNGVVWSDMIEPAIFKEKWNALMVDFELTETRWFKT</sequence>
<dbReference type="Pfam" id="PF10551">
    <property type="entry name" value="MULE"/>
    <property type="match status" value="1"/>
</dbReference>
<dbReference type="InterPro" id="IPR018289">
    <property type="entry name" value="MULE_transposase_dom"/>
</dbReference>
<dbReference type="AlphaFoldDB" id="A0AAD4PDI7"/>
<accession>A0AAD4PDI7</accession>
<feature type="domain" description="MULE transposase" evidence="1">
    <location>
        <begin position="48"/>
        <end position="138"/>
    </location>
</feature>
<evidence type="ECO:0000313" key="3">
    <source>
        <dbReference type="Proteomes" id="UP001190926"/>
    </source>
</evidence>
<evidence type="ECO:0000313" key="2">
    <source>
        <dbReference type="EMBL" id="KAH6835165.1"/>
    </source>
</evidence>
<name>A0AAD4PDI7_PERFH</name>
<reference evidence="2 3" key="1">
    <citation type="journal article" date="2021" name="Nat. Commun.">
        <title>Incipient diploidization of the medicinal plant Perilla within 10,000 years.</title>
        <authorList>
            <person name="Zhang Y."/>
            <person name="Shen Q."/>
            <person name="Leng L."/>
            <person name="Zhang D."/>
            <person name="Chen S."/>
            <person name="Shi Y."/>
            <person name="Ning Z."/>
            <person name="Chen S."/>
        </authorList>
    </citation>
    <scope>NUCLEOTIDE SEQUENCE [LARGE SCALE GENOMIC DNA]</scope>
    <source>
        <strain evidence="3">cv. PC099</strain>
    </source>
</reference>
<gene>
    <name evidence="2" type="ORF">C2S53_004965</name>
</gene>
<dbReference type="PANTHER" id="PTHR47718">
    <property type="entry name" value="OS01G0519700 PROTEIN"/>
    <property type="match status" value="1"/>
</dbReference>
<dbReference type="Proteomes" id="UP001190926">
    <property type="component" value="Unassembled WGS sequence"/>
</dbReference>